<dbReference type="Gene3D" id="1.10.150.60">
    <property type="entry name" value="ARID DNA-binding domain"/>
    <property type="match status" value="1"/>
</dbReference>
<dbReference type="Pfam" id="PF01388">
    <property type="entry name" value="ARID"/>
    <property type="match status" value="1"/>
</dbReference>
<evidence type="ECO:0000259" key="1">
    <source>
        <dbReference type="Pfam" id="PF01388"/>
    </source>
</evidence>
<dbReference type="Proteomes" id="UP000315295">
    <property type="component" value="Unassembled WGS sequence"/>
</dbReference>
<keyword evidence="3" id="KW-1185">Reference proteome</keyword>
<dbReference type="InterPro" id="IPR001606">
    <property type="entry name" value="ARID_dom"/>
</dbReference>
<accession>A0A540LLI0</accession>
<dbReference type="GO" id="GO:0003677">
    <property type="term" value="F:DNA binding"/>
    <property type="evidence" value="ECO:0007669"/>
    <property type="project" value="InterPro"/>
</dbReference>
<protein>
    <recommendedName>
        <fullName evidence="1">ARID domain-containing protein</fullName>
    </recommendedName>
</protein>
<dbReference type="SUPFAM" id="SSF46774">
    <property type="entry name" value="ARID-like"/>
    <property type="match status" value="1"/>
</dbReference>
<evidence type="ECO:0000313" key="2">
    <source>
        <dbReference type="EMBL" id="TQD87314.1"/>
    </source>
</evidence>
<dbReference type="PANTHER" id="PTHR46691">
    <property type="entry name" value="HIGH MOBILITY GROUP B PROTEIN 9"/>
    <property type="match status" value="1"/>
</dbReference>
<dbReference type="PANTHER" id="PTHR46691:SF3">
    <property type="entry name" value="HIGH MOBILITY GROUP B PROTEIN 15"/>
    <property type="match status" value="1"/>
</dbReference>
<organism evidence="2 3">
    <name type="scientific">Malus baccata</name>
    <name type="common">Siberian crab apple</name>
    <name type="synonym">Pyrus baccata</name>
    <dbReference type="NCBI Taxonomy" id="106549"/>
    <lineage>
        <taxon>Eukaryota</taxon>
        <taxon>Viridiplantae</taxon>
        <taxon>Streptophyta</taxon>
        <taxon>Embryophyta</taxon>
        <taxon>Tracheophyta</taxon>
        <taxon>Spermatophyta</taxon>
        <taxon>Magnoliopsida</taxon>
        <taxon>eudicotyledons</taxon>
        <taxon>Gunneridae</taxon>
        <taxon>Pentapetalae</taxon>
        <taxon>rosids</taxon>
        <taxon>fabids</taxon>
        <taxon>Rosales</taxon>
        <taxon>Rosaceae</taxon>
        <taxon>Amygdaloideae</taxon>
        <taxon>Maleae</taxon>
        <taxon>Malus</taxon>
    </lineage>
</organism>
<dbReference type="AlphaFoldDB" id="A0A540LLI0"/>
<name>A0A540LLI0_MALBA</name>
<dbReference type="STRING" id="106549.A0A540LLI0"/>
<dbReference type="EMBL" id="VIEB01000540">
    <property type="protein sequence ID" value="TQD87314.1"/>
    <property type="molecule type" value="Genomic_DNA"/>
</dbReference>
<dbReference type="InterPro" id="IPR036431">
    <property type="entry name" value="ARID_dom_sf"/>
</dbReference>
<evidence type="ECO:0000313" key="3">
    <source>
        <dbReference type="Proteomes" id="UP000315295"/>
    </source>
</evidence>
<comment type="caution">
    <text evidence="2">The sequence shown here is derived from an EMBL/GenBank/DDBJ whole genome shotgun (WGS) entry which is preliminary data.</text>
</comment>
<reference evidence="2 3" key="1">
    <citation type="journal article" date="2019" name="G3 (Bethesda)">
        <title>Sequencing of a Wild Apple (Malus baccata) Genome Unravels the Differences Between Cultivated and Wild Apple Species Regarding Disease Resistance and Cold Tolerance.</title>
        <authorList>
            <person name="Chen X."/>
        </authorList>
    </citation>
    <scope>NUCLEOTIDE SEQUENCE [LARGE SCALE GENOMIC DNA]</scope>
    <source>
        <strain evidence="3">cv. Shandingzi</strain>
        <tissue evidence="2">Leaves</tissue>
    </source>
</reference>
<proteinExistence type="predicted"/>
<gene>
    <name evidence="2" type="ORF">C1H46_027145</name>
</gene>
<feature type="domain" description="ARID" evidence="1">
    <location>
        <begin position="5"/>
        <end position="36"/>
    </location>
</feature>
<sequence>MLQWETKFMIPILGAEELDLHKLFVEVTSRGGLERSTGVHCACLEVISGSARST</sequence>